<dbReference type="Proteomes" id="UP000192247">
    <property type="component" value="Unassembled WGS sequence"/>
</dbReference>
<keyword evidence="3" id="KW-1185">Reference proteome</keyword>
<protein>
    <submittedName>
        <fullName evidence="2">Uncharacterized protein</fullName>
    </submittedName>
</protein>
<evidence type="ECO:0000313" key="2">
    <source>
        <dbReference type="EMBL" id="OQR68281.1"/>
    </source>
</evidence>
<accession>A0A1V9X4I2</accession>
<dbReference type="AlphaFoldDB" id="A0A1V9X4I2"/>
<keyword evidence="1" id="KW-0472">Membrane</keyword>
<comment type="caution">
    <text evidence="2">The sequence shown here is derived from an EMBL/GenBank/DDBJ whole genome shotgun (WGS) entry which is preliminary data.</text>
</comment>
<feature type="transmembrane region" description="Helical" evidence="1">
    <location>
        <begin position="47"/>
        <end position="68"/>
    </location>
</feature>
<keyword evidence="1" id="KW-0812">Transmembrane</keyword>
<dbReference type="OrthoDB" id="10587062at2759"/>
<reference evidence="2 3" key="1">
    <citation type="journal article" date="2017" name="Gigascience">
        <title>Draft genome of the honey bee ectoparasitic mite, Tropilaelaps mercedesae, is shaped by the parasitic life history.</title>
        <authorList>
            <person name="Dong X."/>
            <person name="Armstrong S.D."/>
            <person name="Xia D."/>
            <person name="Makepeace B.L."/>
            <person name="Darby A.C."/>
            <person name="Kadowaki T."/>
        </authorList>
    </citation>
    <scope>NUCLEOTIDE SEQUENCE [LARGE SCALE GENOMIC DNA]</scope>
    <source>
        <strain evidence="2">Wuxi-XJTLU</strain>
    </source>
</reference>
<sequence length="326" mass="34167">MGDGTPSQPTSASAVFNRTTFHVMGITLTLNLLPTLSSSIKLFSGHLVILTMLLFQYALVAVTALAGVRATLLFGGHIGSLLPLGGYGGHYGLGLYGGMSYGHQYPLYQPAYIGGPAKVDELLHDFHTPVHHTKDVGRAAPPLPANAPLDKEVSVNPLPVHGRVQGPVKHVGYQKPLLRETGITPGTENPVYGGFRAPLPRDVGLHGPIQKGSGLNNPILPSGSIRPLGGLFNKGSVGVPLPHGEVDTAFVGKPSFGVVPNAFNAADSHKISGPFLTPVARYSDGYIYHRVPLALVTGGFVGHHFGTPVVHGIVRAGVPVSLVKGW</sequence>
<keyword evidence="1" id="KW-1133">Transmembrane helix</keyword>
<evidence type="ECO:0000313" key="3">
    <source>
        <dbReference type="Proteomes" id="UP000192247"/>
    </source>
</evidence>
<dbReference type="EMBL" id="MNPL01025456">
    <property type="protein sequence ID" value="OQR68281.1"/>
    <property type="molecule type" value="Genomic_DNA"/>
</dbReference>
<organism evidence="2 3">
    <name type="scientific">Tropilaelaps mercedesae</name>
    <dbReference type="NCBI Taxonomy" id="418985"/>
    <lineage>
        <taxon>Eukaryota</taxon>
        <taxon>Metazoa</taxon>
        <taxon>Ecdysozoa</taxon>
        <taxon>Arthropoda</taxon>
        <taxon>Chelicerata</taxon>
        <taxon>Arachnida</taxon>
        <taxon>Acari</taxon>
        <taxon>Parasitiformes</taxon>
        <taxon>Mesostigmata</taxon>
        <taxon>Gamasina</taxon>
        <taxon>Dermanyssoidea</taxon>
        <taxon>Laelapidae</taxon>
        <taxon>Tropilaelaps</taxon>
    </lineage>
</organism>
<name>A0A1V9X4I2_9ACAR</name>
<dbReference type="InParanoid" id="A0A1V9X4I2"/>
<proteinExistence type="predicted"/>
<evidence type="ECO:0000256" key="1">
    <source>
        <dbReference type="SAM" id="Phobius"/>
    </source>
</evidence>
<gene>
    <name evidence="2" type="ORF">BIW11_02045</name>
</gene>